<evidence type="ECO:0000313" key="3">
    <source>
        <dbReference type="Proteomes" id="UP001149165"/>
    </source>
</evidence>
<reference evidence="2" key="2">
    <citation type="journal article" date="2023" name="IMA Fungus">
        <title>Comparative genomic study of the Penicillium genus elucidates a diverse pangenome and 15 lateral gene transfer events.</title>
        <authorList>
            <person name="Petersen C."/>
            <person name="Sorensen T."/>
            <person name="Nielsen M.R."/>
            <person name="Sondergaard T.E."/>
            <person name="Sorensen J.L."/>
            <person name="Fitzpatrick D.A."/>
            <person name="Frisvad J.C."/>
            <person name="Nielsen K.L."/>
        </authorList>
    </citation>
    <scope>NUCLEOTIDE SEQUENCE</scope>
    <source>
        <strain evidence="2">IBT 30069</strain>
    </source>
</reference>
<dbReference type="AlphaFoldDB" id="A0A9W9K614"/>
<comment type="caution">
    <text evidence="2">The sequence shown here is derived from an EMBL/GenBank/DDBJ whole genome shotgun (WGS) entry which is preliminary data.</text>
</comment>
<dbReference type="Proteomes" id="UP001149165">
    <property type="component" value="Unassembled WGS sequence"/>
</dbReference>
<protein>
    <submittedName>
        <fullName evidence="2">Uncharacterized protein</fullName>
    </submittedName>
</protein>
<evidence type="ECO:0000256" key="1">
    <source>
        <dbReference type="SAM" id="MobiDB-lite"/>
    </source>
</evidence>
<name>A0A9W9K614_9EURO</name>
<dbReference type="EMBL" id="JAPQKH010000006">
    <property type="protein sequence ID" value="KAJ5094423.1"/>
    <property type="molecule type" value="Genomic_DNA"/>
</dbReference>
<organism evidence="2 3">
    <name type="scientific">Penicillium angulare</name>
    <dbReference type="NCBI Taxonomy" id="116970"/>
    <lineage>
        <taxon>Eukaryota</taxon>
        <taxon>Fungi</taxon>
        <taxon>Dikarya</taxon>
        <taxon>Ascomycota</taxon>
        <taxon>Pezizomycotina</taxon>
        <taxon>Eurotiomycetes</taxon>
        <taxon>Eurotiomycetidae</taxon>
        <taxon>Eurotiales</taxon>
        <taxon>Aspergillaceae</taxon>
        <taxon>Penicillium</taxon>
    </lineage>
</organism>
<keyword evidence="3" id="KW-1185">Reference proteome</keyword>
<evidence type="ECO:0000313" key="2">
    <source>
        <dbReference type="EMBL" id="KAJ5094423.1"/>
    </source>
</evidence>
<feature type="compositionally biased region" description="Basic and acidic residues" evidence="1">
    <location>
        <begin position="20"/>
        <end position="29"/>
    </location>
</feature>
<gene>
    <name evidence="2" type="ORF">N7456_010284</name>
</gene>
<feature type="region of interest" description="Disordered" evidence="1">
    <location>
        <begin position="1"/>
        <end position="89"/>
    </location>
</feature>
<sequence>MEVIPVDFNMGVKPPKRKIKDAESDEQQKEMSSGEQAPGKKRRKEDDLPPPMPSSLARPKSKSKSKSKPKSRVKSPTPIENPHENSVEPQRIGILGFPVTQEPIPPPQKPIKSLQIKNTVELLEHAVEDDGRGLRVKVGEGIKTETLVFQPTTSIGPRDWPEIRFGEHGAMPRWTLKESKRGIPNGRDLYIDLIQTHRDRTNIIGVDKYTHPYSGDWKNGLGTLEWKFEPGPSVKWKGLTEAQLYEYAYLCLMDALRDYQSRETIRSKIREKRFRSVRNVQDPLPPPPAPPKVTHFGANPGITEWPKMPPPVHGAYTRFFNDYWRPTMGIHTRPGGGLRVEATGPEGASDDHFLTARMFHHLKGTLGPVPGKISESHDPKASLTPVESVVSSEVKLEELSE</sequence>
<reference evidence="2" key="1">
    <citation type="submission" date="2022-11" db="EMBL/GenBank/DDBJ databases">
        <authorList>
            <person name="Petersen C."/>
        </authorList>
    </citation>
    <scope>NUCLEOTIDE SEQUENCE</scope>
    <source>
        <strain evidence="2">IBT 30069</strain>
    </source>
</reference>
<dbReference type="OrthoDB" id="4506111at2759"/>
<proteinExistence type="predicted"/>
<feature type="compositionally biased region" description="Basic residues" evidence="1">
    <location>
        <begin position="59"/>
        <end position="73"/>
    </location>
</feature>
<accession>A0A9W9K614</accession>
<feature type="region of interest" description="Disordered" evidence="1">
    <location>
        <begin position="370"/>
        <end position="401"/>
    </location>
</feature>